<organism evidence="1 2">
    <name type="scientific">Steinernema glaseri</name>
    <dbReference type="NCBI Taxonomy" id="37863"/>
    <lineage>
        <taxon>Eukaryota</taxon>
        <taxon>Metazoa</taxon>
        <taxon>Ecdysozoa</taxon>
        <taxon>Nematoda</taxon>
        <taxon>Chromadorea</taxon>
        <taxon>Rhabditida</taxon>
        <taxon>Tylenchina</taxon>
        <taxon>Panagrolaimomorpha</taxon>
        <taxon>Strongyloidoidea</taxon>
        <taxon>Steinernematidae</taxon>
        <taxon>Steinernema</taxon>
    </lineage>
</organism>
<accession>A0A1I8AQD8</accession>
<name>A0A1I8AQD8_9BILA</name>
<evidence type="ECO:0000313" key="1">
    <source>
        <dbReference type="Proteomes" id="UP000095287"/>
    </source>
</evidence>
<dbReference type="AlphaFoldDB" id="A0A1I8AQD8"/>
<evidence type="ECO:0000313" key="2">
    <source>
        <dbReference type="WBParaSite" id="L893_g7806.t1"/>
    </source>
</evidence>
<protein>
    <submittedName>
        <fullName evidence="2">ATP synthase subunit 9, mitochondrial</fullName>
    </submittedName>
</protein>
<keyword evidence="1" id="KW-1185">Reference proteome</keyword>
<sequence>MSTLLRSGSAASKLISGFHATGVTAPAAAGVAKIKPLTDTIAKFVTTDTLQKSASLATSQLRSSKGINVTSRLAAPRV</sequence>
<dbReference type="WBParaSite" id="L893_g7806.t1">
    <property type="protein sequence ID" value="L893_g7806.t1"/>
    <property type="gene ID" value="L893_g7806"/>
</dbReference>
<dbReference type="Proteomes" id="UP000095287">
    <property type="component" value="Unplaced"/>
</dbReference>
<reference evidence="2" key="1">
    <citation type="submission" date="2016-11" db="UniProtKB">
        <authorList>
            <consortium name="WormBaseParasite"/>
        </authorList>
    </citation>
    <scope>IDENTIFICATION</scope>
</reference>
<proteinExistence type="predicted"/>